<comment type="caution">
    <text evidence="5">The sequence shown here is derived from an EMBL/GenBank/DDBJ whole genome shotgun (WGS) entry which is preliminary data.</text>
</comment>
<proteinExistence type="predicted"/>
<evidence type="ECO:0000259" key="4">
    <source>
        <dbReference type="Pfam" id="PF03171"/>
    </source>
</evidence>
<organism evidence="5 6">
    <name type="scientific">Ziziphus jujuba var. spinosa</name>
    <dbReference type="NCBI Taxonomy" id="714518"/>
    <lineage>
        <taxon>Eukaryota</taxon>
        <taxon>Viridiplantae</taxon>
        <taxon>Streptophyta</taxon>
        <taxon>Embryophyta</taxon>
        <taxon>Tracheophyta</taxon>
        <taxon>Spermatophyta</taxon>
        <taxon>Magnoliopsida</taxon>
        <taxon>eudicotyledons</taxon>
        <taxon>Gunneridae</taxon>
        <taxon>Pentapetalae</taxon>
        <taxon>rosids</taxon>
        <taxon>fabids</taxon>
        <taxon>Rosales</taxon>
        <taxon>Rhamnaceae</taxon>
        <taxon>Paliureae</taxon>
        <taxon>Ziziphus</taxon>
    </lineage>
</organism>
<evidence type="ECO:0000256" key="3">
    <source>
        <dbReference type="ARBA" id="ARBA00023004"/>
    </source>
</evidence>
<accession>A0A978UR57</accession>
<evidence type="ECO:0000256" key="1">
    <source>
        <dbReference type="ARBA" id="ARBA00022723"/>
    </source>
</evidence>
<gene>
    <name evidence="5" type="ORF">FEM48_Zijuj09G0055100</name>
</gene>
<dbReference type="Pfam" id="PF03171">
    <property type="entry name" value="2OG-FeII_Oxy"/>
    <property type="match status" value="1"/>
</dbReference>
<evidence type="ECO:0000256" key="2">
    <source>
        <dbReference type="ARBA" id="ARBA00022896"/>
    </source>
</evidence>
<dbReference type="InterPro" id="IPR027443">
    <property type="entry name" value="IPNS-like_sf"/>
</dbReference>
<dbReference type="GO" id="GO:0046872">
    <property type="term" value="F:metal ion binding"/>
    <property type="evidence" value="ECO:0007669"/>
    <property type="project" value="UniProtKB-KW"/>
</dbReference>
<dbReference type="InterPro" id="IPR044861">
    <property type="entry name" value="IPNS-like_FE2OG_OXY"/>
</dbReference>
<dbReference type="SUPFAM" id="SSF51197">
    <property type="entry name" value="Clavaminate synthase-like"/>
    <property type="match status" value="1"/>
</dbReference>
<dbReference type="GO" id="GO:0031418">
    <property type="term" value="F:L-ascorbic acid binding"/>
    <property type="evidence" value="ECO:0007669"/>
    <property type="project" value="UniProtKB-KW"/>
</dbReference>
<keyword evidence="2" id="KW-0847">Vitamin C</keyword>
<dbReference type="PANTHER" id="PTHR47991">
    <property type="entry name" value="OXOGLUTARATE/IRON-DEPENDENT DIOXYGENASE"/>
    <property type="match status" value="1"/>
</dbReference>
<sequence length="324" mass="37733">MRRSELLEFRTPQHPSLGTNNWGGASPLLARNIPEESLEQIYRRLNSIRTKDEIFPTNVDDYNYYHVAQSHAEKHKCPPTPNRNRGLLWKFLSPKKEKLELGSKTSLKQHLWHEILSVDFICDKALLVPHESYILPPQSIPGNDKVLLCKTMPVIGLKELDHDLIKLVQQIIEASQKFGFFQRSYWTMYYKWPRSFLNCLKDKARFYYEDPKQIVIGSYSAEVRKLGLYLLDLICEGLGLESLEGEVHGLLVFKDEKWLAIEPPHSFVVNIGHMLQVISNGKLRSADHRVVTNKRAFTYEDFLATYIVDTHQRIPPLARYRFQP</sequence>
<feature type="domain" description="Isopenicillin N synthase-like Fe(2+) 2OG dioxygenase" evidence="4">
    <location>
        <begin position="244"/>
        <end position="295"/>
    </location>
</feature>
<dbReference type="AlphaFoldDB" id="A0A978UR57"/>
<keyword evidence="3" id="KW-0408">Iron</keyword>
<keyword evidence="1" id="KW-0479">Metal-binding</keyword>
<dbReference type="EMBL" id="JAEACU010000009">
    <property type="protein sequence ID" value="KAH7517357.1"/>
    <property type="molecule type" value="Genomic_DNA"/>
</dbReference>
<protein>
    <recommendedName>
        <fullName evidence="4">Isopenicillin N synthase-like Fe(2+) 2OG dioxygenase domain-containing protein</fullName>
    </recommendedName>
</protein>
<name>A0A978UR57_ZIZJJ</name>
<dbReference type="InterPro" id="IPR050295">
    <property type="entry name" value="Plant_2OG-oxidoreductases"/>
</dbReference>
<dbReference type="Proteomes" id="UP000813462">
    <property type="component" value="Unassembled WGS sequence"/>
</dbReference>
<reference evidence="5" key="1">
    <citation type="journal article" date="2021" name="Front. Plant Sci.">
        <title>Chromosome-Scale Genome Assembly for Chinese Sour Jujube and Insights Into Its Genome Evolution and Domestication Signature.</title>
        <authorList>
            <person name="Shen L.-Y."/>
            <person name="Luo H."/>
            <person name="Wang X.-L."/>
            <person name="Wang X.-M."/>
            <person name="Qiu X.-J."/>
            <person name="Liu H."/>
            <person name="Zhou S.-S."/>
            <person name="Jia K.-H."/>
            <person name="Nie S."/>
            <person name="Bao Y.-T."/>
            <person name="Zhang R.-G."/>
            <person name="Yun Q.-Z."/>
            <person name="Chai Y.-H."/>
            <person name="Lu J.-Y."/>
            <person name="Li Y."/>
            <person name="Zhao S.-W."/>
            <person name="Mao J.-F."/>
            <person name="Jia S.-G."/>
            <person name="Mao Y.-M."/>
        </authorList>
    </citation>
    <scope>NUCLEOTIDE SEQUENCE</scope>
    <source>
        <strain evidence="5">AT0</strain>
        <tissue evidence="5">Leaf</tissue>
    </source>
</reference>
<dbReference type="Gene3D" id="2.60.120.330">
    <property type="entry name" value="B-lactam Antibiotic, Isopenicillin N Synthase, Chain"/>
    <property type="match status" value="1"/>
</dbReference>
<evidence type="ECO:0000313" key="6">
    <source>
        <dbReference type="Proteomes" id="UP000813462"/>
    </source>
</evidence>
<evidence type="ECO:0000313" key="5">
    <source>
        <dbReference type="EMBL" id="KAH7517357.1"/>
    </source>
</evidence>